<evidence type="ECO:0000259" key="2">
    <source>
        <dbReference type="PROSITE" id="PS51186"/>
    </source>
</evidence>
<proteinExistence type="predicted"/>
<name>A0ABU8F4T5_9BACI</name>
<dbReference type="Gene3D" id="3.40.630.30">
    <property type="match status" value="1"/>
</dbReference>
<evidence type="ECO:0000313" key="4">
    <source>
        <dbReference type="Proteomes" id="UP001364890"/>
    </source>
</evidence>
<dbReference type="SUPFAM" id="SSF55729">
    <property type="entry name" value="Acyl-CoA N-acyltransferases (Nat)"/>
    <property type="match status" value="1"/>
</dbReference>
<keyword evidence="4" id="KW-1185">Reference proteome</keyword>
<keyword evidence="1" id="KW-0808">Transferase</keyword>
<dbReference type="PROSITE" id="PS51186">
    <property type="entry name" value="GNAT"/>
    <property type="match status" value="1"/>
</dbReference>
<feature type="domain" description="N-acetyltransferase" evidence="2">
    <location>
        <begin position="5"/>
        <end position="170"/>
    </location>
</feature>
<dbReference type="InterPro" id="IPR000182">
    <property type="entry name" value="GNAT_dom"/>
</dbReference>
<dbReference type="InterPro" id="IPR050769">
    <property type="entry name" value="NAT_camello-type"/>
</dbReference>
<organism evidence="3 4">
    <name type="scientific">Psychrobacillus mangrovi</name>
    <dbReference type="NCBI Taxonomy" id="3117745"/>
    <lineage>
        <taxon>Bacteria</taxon>
        <taxon>Bacillati</taxon>
        <taxon>Bacillota</taxon>
        <taxon>Bacilli</taxon>
        <taxon>Bacillales</taxon>
        <taxon>Bacillaceae</taxon>
        <taxon>Psychrobacillus</taxon>
    </lineage>
</organism>
<comment type="caution">
    <text evidence="3">The sequence shown here is derived from an EMBL/GenBank/DDBJ whole genome shotgun (WGS) entry which is preliminary data.</text>
</comment>
<sequence>MITEIVVEILNEADKERVQKLLVDSYLQYENGFDDPKFWEGYLEDIITSVDSPDVDKILVARDEQEILGTVQLFETAEKAYAGHPLDIHAPFIRLLGVHPNARGRGVARKLLDACLDYAREKEAKSIYLFTGDSMVKAIRLYEYYGFVRDFEEESKLGDMAGARCYRFDL</sequence>
<dbReference type="PANTHER" id="PTHR13947:SF37">
    <property type="entry name" value="LD18367P"/>
    <property type="match status" value="1"/>
</dbReference>
<dbReference type="EMBL" id="JBAWSY010000005">
    <property type="protein sequence ID" value="MEI4769764.1"/>
    <property type="molecule type" value="Genomic_DNA"/>
</dbReference>
<dbReference type="Pfam" id="PF00583">
    <property type="entry name" value="Acetyltransf_1"/>
    <property type="match status" value="1"/>
</dbReference>
<dbReference type="CDD" id="cd04301">
    <property type="entry name" value="NAT_SF"/>
    <property type="match status" value="1"/>
</dbReference>
<protein>
    <submittedName>
        <fullName evidence="3">GNAT family N-acetyltransferase</fullName>
    </submittedName>
</protein>
<dbReference type="RefSeq" id="WP_336497317.1">
    <property type="nucleotide sequence ID" value="NZ_JBAWSY010000005.1"/>
</dbReference>
<reference evidence="3 4" key="1">
    <citation type="submission" date="2024-01" db="EMBL/GenBank/DDBJ databases">
        <title>Seven novel Bacillus-like species.</title>
        <authorList>
            <person name="Liu G."/>
        </authorList>
    </citation>
    <scope>NUCLEOTIDE SEQUENCE [LARGE SCALE GENOMIC DNA]</scope>
    <source>
        <strain evidence="3 4">FJAT-51614</strain>
    </source>
</reference>
<evidence type="ECO:0000313" key="3">
    <source>
        <dbReference type="EMBL" id="MEI4769764.1"/>
    </source>
</evidence>
<gene>
    <name evidence="3" type="ORF">WAX74_08890</name>
</gene>
<dbReference type="InterPro" id="IPR016181">
    <property type="entry name" value="Acyl_CoA_acyltransferase"/>
</dbReference>
<dbReference type="PANTHER" id="PTHR13947">
    <property type="entry name" value="GNAT FAMILY N-ACETYLTRANSFERASE"/>
    <property type="match status" value="1"/>
</dbReference>
<evidence type="ECO:0000256" key="1">
    <source>
        <dbReference type="ARBA" id="ARBA00022679"/>
    </source>
</evidence>
<accession>A0ABU8F4T5</accession>
<dbReference type="Proteomes" id="UP001364890">
    <property type="component" value="Unassembled WGS sequence"/>
</dbReference>